<evidence type="ECO:0000313" key="4">
    <source>
        <dbReference type="EMBL" id="KNZ40775.1"/>
    </source>
</evidence>
<evidence type="ECO:0000256" key="2">
    <source>
        <dbReference type="ARBA" id="ARBA00022737"/>
    </source>
</evidence>
<keyword evidence="3" id="KW-0812">Transmembrane</keyword>
<dbReference type="InterPro" id="IPR025875">
    <property type="entry name" value="Leu-rich_rpt_4"/>
</dbReference>
<dbReference type="InterPro" id="IPR050836">
    <property type="entry name" value="SDS22/Internalin_LRR"/>
</dbReference>
<evidence type="ECO:0000256" key="1">
    <source>
        <dbReference type="ARBA" id="ARBA00022614"/>
    </source>
</evidence>
<dbReference type="Gene3D" id="3.80.10.10">
    <property type="entry name" value="Ribonuclease Inhibitor"/>
    <property type="match status" value="1"/>
</dbReference>
<keyword evidence="3" id="KW-0472">Membrane</keyword>
<dbReference type="PRINTS" id="PR00019">
    <property type="entry name" value="LEURICHRPT"/>
</dbReference>
<dbReference type="InterPro" id="IPR032675">
    <property type="entry name" value="LRR_dom_sf"/>
</dbReference>
<dbReference type="Pfam" id="PF13516">
    <property type="entry name" value="LRR_6"/>
    <property type="match status" value="2"/>
</dbReference>
<organism evidence="4 5">
    <name type="scientific">Acetobacterium bakii</name>
    <dbReference type="NCBI Taxonomy" id="52689"/>
    <lineage>
        <taxon>Bacteria</taxon>
        <taxon>Bacillati</taxon>
        <taxon>Bacillota</taxon>
        <taxon>Clostridia</taxon>
        <taxon>Eubacteriales</taxon>
        <taxon>Eubacteriaceae</taxon>
        <taxon>Acetobacterium</taxon>
    </lineage>
</organism>
<sequence>MQLDSLDELSKYNLSGLEQLTASGNNLKRVPLLKAPQITYLDLSSNKIDDITGLNQIPTLKNIILSDNLIINVGDLNRFTELTSLDLSNNKITSWGAEIKNDTLRYLKLSGNQIEKEIDTSGLTTLEELEYDPDTSLGAASGSVSEKKKEDGKFIKNGFVIIILMIIIAIVTSKVYSKRSSL</sequence>
<protein>
    <submittedName>
        <fullName evidence="4">Uncharacterized protein</fullName>
    </submittedName>
</protein>
<feature type="transmembrane region" description="Helical" evidence="3">
    <location>
        <begin position="157"/>
        <end position="176"/>
    </location>
</feature>
<keyword evidence="5" id="KW-1185">Reference proteome</keyword>
<keyword evidence="1" id="KW-0433">Leucine-rich repeat</keyword>
<dbReference type="PROSITE" id="PS51450">
    <property type="entry name" value="LRR"/>
    <property type="match status" value="2"/>
</dbReference>
<gene>
    <name evidence="4" type="ORF">AKG39_15850</name>
</gene>
<dbReference type="Pfam" id="PF12799">
    <property type="entry name" value="LRR_4"/>
    <property type="match status" value="1"/>
</dbReference>
<comment type="caution">
    <text evidence="4">The sequence shown here is derived from an EMBL/GenBank/DDBJ whole genome shotgun (WGS) entry which is preliminary data.</text>
</comment>
<dbReference type="EMBL" id="LGYO01000044">
    <property type="protein sequence ID" value="KNZ40775.1"/>
    <property type="molecule type" value="Genomic_DNA"/>
</dbReference>
<dbReference type="PANTHER" id="PTHR46652:SF3">
    <property type="entry name" value="LEUCINE-RICH REPEAT-CONTAINING PROTEIN 9"/>
    <property type="match status" value="1"/>
</dbReference>
<keyword evidence="3" id="KW-1133">Transmembrane helix</keyword>
<dbReference type="PANTHER" id="PTHR46652">
    <property type="entry name" value="LEUCINE-RICH REPEAT AND IQ DOMAIN-CONTAINING PROTEIN 1-RELATED"/>
    <property type="match status" value="1"/>
</dbReference>
<proteinExistence type="predicted"/>
<dbReference type="OrthoDB" id="2852336at2"/>
<accession>A0A0L6TYX8</accession>
<evidence type="ECO:0000256" key="3">
    <source>
        <dbReference type="SAM" id="Phobius"/>
    </source>
</evidence>
<reference evidence="5" key="1">
    <citation type="submission" date="2015-07" db="EMBL/GenBank/DDBJ databases">
        <title>Draft genome sequence of Acetobacterium bakii DSM 8293, a potential psychrophilic chemical producer through syngas fermentation.</title>
        <authorList>
            <person name="Song Y."/>
            <person name="Hwang S."/>
            <person name="Cho B.-K."/>
        </authorList>
    </citation>
    <scope>NUCLEOTIDE SEQUENCE [LARGE SCALE GENOMIC DNA]</scope>
    <source>
        <strain evidence="5">DSM 8239</strain>
    </source>
</reference>
<dbReference type="InterPro" id="IPR001611">
    <property type="entry name" value="Leu-rich_rpt"/>
</dbReference>
<dbReference type="SUPFAM" id="SSF52058">
    <property type="entry name" value="L domain-like"/>
    <property type="match status" value="1"/>
</dbReference>
<dbReference type="AlphaFoldDB" id="A0A0L6TYX8"/>
<evidence type="ECO:0000313" key="5">
    <source>
        <dbReference type="Proteomes" id="UP000036873"/>
    </source>
</evidence>
<dbReference type="STRING" id="52689.AKG39_15850"/>
<dbReference type="Proteomes" id="UP000036873">
    <property type="component" value="Unassembled WGS sequence"/>
</dbReference>
<keyword evidence="2" id="KW-0677">Repeat</keyword>
<name>A0A0L6TYX8_9FIRM</name>